<evidence type="ECO:0000313" key="2">
    <source>
        <dbReference type="Proteomes" id="UP000249886"/>
    </source>
</evidence>
<name>A0A8B4H6V4_9CORY</name>
<gene>
    <name evidence="1" type="ORF">NCTC10254_01187</name>
</gene>
<sequence length="68" mass="7665">MQLKKQIILSYGVTTIPNTSTLIPTLDKPRINLRIYLRHDTNLNYLTEGSGLSEEGLFKAMACKSDTH</sequence>
<comment type="caution">
    <text evidence="1">The sequence shown here is derived from an EMBL/GenBank/DDBJ whole genome shotgun (WGS) entry which is preliminary data.</text>
</comment>
<dbReference type="EMBL" id="UARK01000005">
    <property type="protein sequence ID" value="SPW28161.1"/>
    <property type="molecule type" value="Genomic_DNA"/>
</dbReference>
<proteinExistence type="predicted"/>
<dbReference type="Proteomes" id="UP000249886">
    <property type="component" value="Unassembled WGS sequence"/>
</dbReference>
<dbReference type="AlphaFoldDB" id="A0A8B4H6V4"/>
<evidence type="ECO:0000313" key="1">
    <source>
        <dbReference type="EMBL" id="SPW28161.1"/>
    </source>
</evidence>
<accession>A0A8B4H6V4</accession>
<organism evidence="1 2">
    <name type="scientific">Corynebacterium matruchotii</name>
    <dbReference type="NCBI Taxonomy" id="43768"/>
    <lineage>
        <taxon>Bacteria</taxon>
        <taxon>Bacillati</taxon>
        <taxon>Actinomycetota</taxon>
        <taxon>Actinomycetes</taxon>
        <taxon>Mycobacteriales</taxon>
        <taxon>Corynebacteriaceae</taxon>
        <taxon>Corynebacterium</taxon>
    </lineage>
</organism>
<protein>
    <submittedName>
        <fullName evidence="1">Uncharacterized protein</fullName>
    </submittedName>
</protein>
<reference evidence="1 2" key="1">
    <citation type="submission" date="2018-06" db="EMBL/GenBank/DDBJ databases">
        <authorList>
            <consortium name="Pathogen Informatics"/>
            <person name="Doyle S."/>
        </authorList>
    </citation>
    <scope>NUCLEOTIDE SEQUENCE [LARGE SCALE GENOMIC DNA]</scope>
    <source>
        <strain evidence="1 2">NCTC10254</strain>
    </source>
</reference>